<evidence type="ECO:0000313" key="2">
    <source>
        <dbReference type="Proteomes" id="UP000565262"/>
    </source>
</evidence>
<protein>
    <submittedName>
        <fullName evidence="1">Uncharacterized protein</fullName>
    </submittedName>
</protein>
<proteinExistence type="predicted"/>
<comment type="caution">
    <text evidence="1">The sequence shown here is derived from an EMBL/GenBank/DDBJ whole genome shotgun (WGS) entry which is preliminary data.</text>
</comment>
<organism evidence="1 2">
    <name type="scientific">Oceanospirillum sediminis</name>
    <dbReference type="NCBI Taxonomy" id="2760088"/>
    <lineage>
        <taxon>Bacteria</taxon>
        <taxon>Pseudomonadati</taxon>
        <taxon>Pseudomonadota</taxon>
        <taxon>Gammaproteobacteria</taxon>
        <taxon>Oceanospirillales</taxon>
        <taxon>Oceanospirillaceae</taxon>
        <taxon>Oceanospirillum</taxon>
    </lineage>
</organism>
<dbReference type="AlphaFoldDB" id="A0A839IME6"/>
<gene>
    <name evidence="1" type="ORF">H4O21_04510</name>
</gene>
<keyword evidence="2" id="KW-1185">Reference proteome</keyword>
<sequence>MNIFSGGSFLSSFLNSPAKSLNTQPVVQSVSGLNNQPPVTGTTTRQAFSTAETMNQPPQDGGARFGFRTHTNNMSPEKAERVQTLLSRLDDEQNTILAGTQHIHGDELFSDDFLTMVEEMDDEQLSQLINTLDGFNVNPGNNFFYRDPPDLENFIQTLAQTDEETRDRILDKTSELSEAIYHPDGDFTYDSMGISPQVGSVTANPLHHFISAVTQSPDSNQFMDKLEQFDEQQQNQLLNVFGWDHKQGERLMNALEGKSEETQGALLSFLSDLTENGAVPLTIKQQVAGSDMHTGSVWLDGQKPGTAAALLTIDNNSESTVDQMLDETLTLLDQYQFSDEQLIQMTDDLKGMERSDQRAYLTISKTGLETLFSASGNTGNERQPIDMSEHQQAFDIVDSVRQDSHARDLVFRSRVGEQVGLMSSVNSEFYELKSKEDSLRDVRNTVAVLTRQAMLGPQSYSNQESRGSAEDTSVFNPLEKTSLQAVNIDTAGPSSQFSRSLNQMMTRHRDHMIQLLQQISDNTNPVQPSYSDQFSLKTNLFPSINSGNTSS</sequence>
<accession>A0A839IME6</accession>
<dbReference type="RefSeq" id="WP_182807662.1">
    <property type="nucleotide sequence ID" value="NZ_JACJFM010000004.1"/>
</dbReference>
<dbReference type="Proteomes" id="UP000565262">
    <property type="component" value="Unassembled WGS sequence"/>
</dbReference>
<reference evidence="1 2" key="1">
    <citation type="submission" date="2020-08" db="EMBL/GenBank/DDBJ databases">
        <title>Oceanospirillum sp. nov. isolated from marine sediment.</title>
        <authorList>
            <person name="Ji X."/>
        </authorList>
    </citation>
    <scope>NUCLEOTIDE SEQUENCE [LARGE SCALE GENOMIC DNA]</scope>
    <source>
        <strain evidence="1 2">D5</strain>
    </source>
</reference>
<dbReference type="EMBL" id="JACJFM010000004">
    <property type="protein sequence ID" value="MBB1485874.1"/>
    <property type="molecule type" value="Genomic_DNA"/>
</dbReference>
<name>A0A839IME6_9GAMM</name>
<evidence type="ECO:0000313" key="1">
    <source>
        <dbReference type="EMBL" id="MBB1485874.1"/>
    </source>
</evidence>